<evidence type="ECO:0000313" key="3">
    <source>
        <dbReference type="Proteomes" id="UP000292685"/>
    </source>
</evidence>
<comment type="caution">
    <text evidence="2">The sequence shown here is derived from an EMBL/GenBank/DDBJ whole genome shotgun (WGS) entry which is preliminary data.</text>
</comment>
<keyword evidence="1" id="KW-0812">Transmembrane</keyword>
<dbReference type="Proteomes" id="UP000292685">
    <property type="component" value="Unassembled WGS sequence"/>
</dbReference>
<dbReference type="EMBL" id="SHLA01000001">
    <property type="protein sequence ID" value="RZU61451.1"/>
    <property type="molecule type" value="Genomic_DNA"/>
</dbReference>
<reference evidence="2 3" key="1">
    <citation type="submission" date="2019-02" db="EMBL/GenBank/DDBJ databases">
        <title>Sequencing the genomes of 1000 actinobacteria strains.</title>
        <authorList>
            <person name="Klenk H.-P."/>
        </authorList>
    </citation>
    <scope>NUCLEOTIDE SEQUENCE [LARGE SCALE GENOMIC DNA]</scope>
    <source>
        <strain evidence="2 3">DSM 17364</strain>
    </source>
</reference>
<keyword evidence="1" id="KW-0472">Membrane</keyword>
<feature type="transmembrane region" description="Helical" evidence="1">
    <location>
        <begin position="374"/>
        <end position="392"/>
    </location>
</feature>
<feature type="transmembrane region" description="Helical" evidence="1">
    <location>
        <begin position="466"/>
        <end position="489"/>
    </location>
</feature>
<accession>A0A4Q8ACJ5</accession>
<feature type="transmembrane region" description="Helical" evidence="1">
    <location>
        <begin position="342"/>
        <end position="362"/>
    </location>
</feature>
<proteinExistence type="predicted"/>
<name>A0A4Q8ACJ5_9MICC</name>
<dbReference type="OrthoDB" id="177147at2"/>
<feature type="transmembrane region" description="Helical" evidence="1">
    <location>
        <begin position="501"/>
        <end position="523"/>
    </location>
</feature>
<dbReference type="AlphaFoldDB" id="A0A4Q8ACJ5"/>
<protein>
    <recommendedName>
        <fullName evidence="4">Phage-related protein</fullName>
    </recommendedName>
</protein>
<feature type="transmembrane region" description="Helical" evidence="1">
    <location>
        <begin position="69"/>
        <end position="99"/>
    </location>
</feature>
<keyword evidence="1" id="KW-1133">Transmembrane helix</keyword>
<gene>
    <name evidence="2" type="ORF">EV380_1021</name>
</gene>
<keyword evidence="3" id="KW-1185">Reference proteome</keyword>
<evidence type="ECO:0000313" key="2">
    <source>
        <dbReference type="EMBL" id="RZU61451.1"/>
    </source>
</evidence>
<dbReference type="RefSeq" id="WP_130449784.1">
    <property type="nucleotide sequence ID" value="NZ_SHLA01000001.1"/>
</dbReference>
<evidence type="ECO:0008006" key="4">
    <source>
        <dbReference type="Google" id="ProtNLM"/>
    </source>
</evidence>
<sequence length="769" mass="80133">MAKKTAIFKVDLISDAKRFRKGFRQAERTAAKFSRAMGRLTKSTAAVGAFTLIGASALAATSNVAAFTASLGALGGLILPTVGILVGFGVGLLATYLALKDTSKELEHLGPKFTKLQKTVSSNFWDKAKKPIEDLVNTTLPALTSGFGTVGTSLGEFFGEMASSIQSAADNTSLQVFFDRVAESIDIAKDALQPFVNGIKDLGGFGSEYLAPLADWFVRVSESFEAFASKARADGSLKQWTENGLQAARDLGGVLSGLGGIMAGIASAAAAAGGSPLGAAADGLKRVADIVQGPAFQGALTTLFEGAHEAMEKLTPAIKAIGDGFVTIAPTLAELMPTVAELVSVLATTFVPVIADLIAGMLPLVETIHSNKEAFLGIMGAILLAAGSARAFRGALSIAQGGMVAFGAVKSGVQMVGRFRDGLLNANAAASVFSGRAGTLGGKVAAFAAAMGRGTAALIRNTGAMVVNGAIAVALAAKTAALTVARWAAVAAQTALNIAMALNPIALIIIAVVALIAGFVLLYNKVEWFRVAVDTACAWIANAWTVATTWITNAWNTAMQWIGNAVLNFVAGAVNKFLEFRAKVNAVIEFVRAFFKAKFQQMKQKALEIIVGIIVKFLEFRQKVIDVVNKVKSFFVDGFNSMKSTAKGVIDSVVGFFDNIISKVKGAIDWVRNLFNMDGMPGWMSGLFGGGTGFEVVGSFASMPQLATGMGATGISSTIAGSGSRGSSVVVVHNYHVTNEFRGVTTDKIGVANEIEQLLENKKRLKGGF</sequence>
<evidence type="ECO:0000256" key="1">
    <source>
        <dbReference type="SAM" id="Phobius"/>
    </source>
</evidence>
<organism evidence="2 3">
    <name type="scientific">Zhihengliuella halotolerans</name>
    <dbReference type="NCBI Taxonomy" id="370736"/>
    <lineage>
        <taxon>Bacteria</taxon>
        <taxon>Bacillati</taxon>
        <taxon>Actinomycetota</taxon>
        <taxon>Actinomycetes</taxon>
        <taxon>Micrococcales</taxon>
        <taxon>Micrococcaceae</taxon>
        <taxon>Zhihengliuella</taxon>
    </lineage>
</organism>